<dbReference type="Proteomes" id="UP000694892">
    <property type="component" value="Chromosome 3L"/>
</dbReference>
<dbReference type="GO" id="GO:0043066">
    <property type="term" value="P:negative regulation of apoptotic process"/>
    <property type="evidence" value="ECO:0007669"/>
    <property type="project" value="TreeGrafter"/>
</dbReference>
<keyword evidence="1" id="KW-0676">Redox-active center</keyword>
<dbReference type="EMBL" id="CM004470">
    <property type="protein sequence ID" value="OCT89633.1"/>
    <property type="molecule type" value="Genomic_DNA"/>
</dbReference>
<organism evidence="2 3">
    <name type="scientific">Xenopus laevis</name>
    <name type="common">African clawed frog</name>
    <dbReference type="NCBI Taxonomy" id="8355"/>
    <lineage>
        <taxon>Eukaryota</taxon>
        <taxon>Metazoa</taxon>
        <taxon>Chordata</taxon>
        <taxon>Craniata</taxon>
        <taxon>Vertebrata</taxon>
        <taxon>Euteleostomi</taxon>
        <taxon>Amphibia</taxon>
        <taxon>Batrachia</taxon>
        <taxon>Anura</taxon>
        <taxon>Pipoidea</taxon>
        <taxon>Pipidae</taxon>
        <taxon>Xenopodinae</taxon>
        <taxon>Xenopus</taxon>
        <taxon>Xenopus</taxon>
    </lineage>
</organism>
<dbReference type="InterPro" id="IPR051441">
    <property type="entry name" value="SelW_related"/>
</dbReference>
<dbReference type="InterPro" id="IPR036249">
    <property type="entry name" value="Thioredoxin-like_sf"/>
</dbReference>
<reference evidence="3" key="1">
    <citation type="journal article" date="2016" name="Nature">
        <title>Genome evolution in the allotetraploid frog Xenopus laevis.</title>
        <authorList>
            <person name="Session A.M."/>
            <person name="Uno Y."/>
            <person name="Kwon T."/>
            <person name="Chapman J.A."/>
            <person name="Toyoda A."/>
            <person name="Takahashi S."/>
            <person name="Fukui A."/>
            <person name="Hikosaka A."/>
            <person name="Suzuki A."/>
            <person name="Kondo M."/>
            <person name="van Heeringen S.J."/>
            <person name="Quigley I."/>
            <person name="Heinz S."/>
            <person name="Ogino H."/>
            <person name="Ochi H."/>
            <person name="Hellsten U."/>
            <person name="Lyons J.B."/>
            <person name="Simakov O."/>
            <person name="Putnam N."/>
            <person name="Stites J."/>
            <person name="Kuroki Y."/>
            <person name="Tanaka T."/>
            <person name="Michiue T."/>
            <person name="Watanabe M."/>
            <person name="Bogdanovic O."/>
            <person name="Lister R."/>
            <person name="Georgiou G."/>
            <person name="Paranjpe S.S."/>
            <person name="van Kruijsbergen I."/>
            <person name="Shu S."/>
            <person name="Carlson J."/>
            <person name="Kinoshita T."/>
            <person name="Ohta Y."/>
            <person name="Mawaribuchi S."/>
            <person name="Jenkins J."/>
            <person name="Grimwood J."/>
            <person name="Schmutz J."/>
            <person name="Mitros T."/>
            <person name="Mozaffari S.V."/>
            <person name="Suzuki Y."/>
            <person name="Haramoto Y."/>
            <person name="Yamamoto T.S."/>
            <person name="Takagi C."/>
            <person name="Heald R."/>
            <person name="Miller K."/>
            <person name="Haudenschild C."/>
            <person name="Kitzman J."/>
            <person name="Nakayama T."/>
            <person name="Izutsu Y."/>
            <person name="Robert J."/>
            <person name="Fortriede J."/>
            <person name="Burns K."/>
            <person name="Lotay V."/>
            <person name="Karimi K."/>
            <person name="Yasuoka Y."/>
            <person name="Dichmann D.S."/>
            <person name="Flajnik M.F."/>
            <person name="Houston D.W."/>
            <person name="Shendure J."/>
            <person name="DuPasquier L."/>
            <person name="Vize P.D."/>
            <person name="Zorn A.M."/>
            <person name="Ito M."/>
            <person name="Marcotte E.M."/>
            <person name="Wallingford J.B."/>
            <person name="Ito Y."/>
            <person name="Asashima M."/>
            <person name="Ueno N."/>
            <person name="Matsuda Y."/>
            <person name="Veenstra G.J."/>
            <person name="Fujiyama A."/>
            <person name="Harland R.M."/>
            <person name="Taira M."/>
            <person name="Rokhsar D.S."/>
        </authorList>
    </citation>
    <scope>NUCLEOTIDE SEQUENCE [LARGE SCALE GENOMIC DNA]</scope>
    <source>
        <strain evidence="3">J</strain>
    </source>
</reference>
<dbReference type="Pfam" id="PF10262">
    <property type="entry name" value="Rdx"/>
    <property type="match status" value="1"/>
</dbReference>
<protein>
    <recommendedName>
        <fullName evidence="4">Selenoprotein W</fullName>
    </recommendedName>
</protein>
<dbReference type="PANTHER" id="PTHR15124:SF27">
    <property type="entry name" value="MIGRATION AND INVASION ENHANCER 1"/>
    <property type="match status" value="1"/>
</dbReference>
<dbReference type="OMA" id="PYEEDIM"/>
<accession>A0A974DCM3</accession>
<evidence type="ECO:0000256" key="1">
    <source>
        <dbReference type="ARBA" id="ARBA00023284"/>
    </source>
</evidence>
<dbReference type="InterPro" id="IPR011893">
    <property type="entry name" value="Selenoprotein_Rdx-typ"/>
</dbReference>
<dbReference type="SUPFAM" id="SSF52833">
    <property type="entry name" value="Thioredoxin-like"/>
    <property type="match status" value="1"/>
</dbReference>
<dbReference type="GO" id="GO:0005829">
    <property type="term" value="C:cytosol"/>
    <property type="evidence" value="ECO:0007669"/>
    <property type="project" value="TreeGrafter"/>
</dbReference>
<proteinExistence type="predicted"/>
<feature type="non-terminal residue" evidence="2">
    <location>
        <position position="1"/>
    </location>
</feature>
<dbReference type="Gene3D" id="3.40.30.10">
    <property type="entry name" value="Glutaredoxin"/>
    <property type="match status" value="1"/>
</dbReference>
<evidence type="ECO:0008006" key="4">
    <source>
        <dbReference type="Google" id="ProtNLM"/>
    </source>
</evidence>
<evidence type="ECO:0000313" key="3">
    <source>
        <dbReference type="Proteomes" id="UP000694892"/>
    </source>
</evidence>
<dbReference type="GO" id="GO:0051491">
    <property type="term" value="P:positive regulation of filopodium assembly"/>
    <property type="evidence" value="ECO:0007669"/>
    <property type="project" value="TreeGrafter"/>
</dbReference>
<gene>
    <name evidence="2" type="ORF">XELAEV_18018251mg</name>
</gene>
<name>A0A974DCM3_XENLA</name>
<dbReference type="NCBIfam" id="TIGR02174">
    <property type="entry name" value="CXXU_selWTH"/>
    <property type="match status" value="1"/>
</dbReference>
<sequence length="81" mass="8787">YGACYQELASELKKHVPEAVITGGVGRTGSFEITVNGDLIFSKLECGGFPYGEDIVEIVMKMKQGKSAEKATRNKKTCSIQ</sequence>
<evidence type="ECO:0000313" key="2">
    <source>
        <dbReference type="EMBL" id="OCT89633.1"/>
    </source>
</evidence>
<dbReference type="AlphaFoldDB" id="A0A974DCM3"/>
<dbReference type="PANTHER" id="PTHR15124">
    <property type="entry name" value="SELENOPROTEIN W"/>
    <property type="match status" value="1"/>
</dbReference>